<protein>
    <submittedName>
        <fullName evidence="5">50S ribosomal protein L16</fullName>
    </submittedName>
</protein>
<dbReference type="PANTHER" id="PTHR11726">
    <property type="entry name" value="60S RIBOSOMAL PROTEIN L10"/>
    <property type="match status" value="1"/>
</dbReference>
<keyword evidence="2 5" id="KW-0689">Ribosomal protein</keyword>
<reference evidence="6" key="1">
    <citation type="submission" date="2017-09" db="EMBL/GenBank/DDBJ databases">
        <title>The Reconstruction of 2,631 Draft Metagenome-Assembled Genomes from the Global Oceans.</title>
        <authorList>
            <person name="Tully B.J."/>
            <person name="Graham E.D."/>
            <person name="Heidelberg J.F."/>
        </authorList>
    </citation>
    <scope>NUCLEOTIDE SEQUENCE [LARGE SCALE GENOMIC DNA]</scope>
</reference>
<dbReference type="SUPFAM" id="SSF54686">
    <property type="entry name" value="Ribosomal protein L16p/L10e"/>
    <property type="match status" value="1"/>
</dbReference>
<dbReference type="NCBIfam" id="NF003239">
    <property type="entry name" value="PRK04199.1-4"/>
    <property type="match status" value="1"/>
</dbReference>
<dbReference type="InterPro" id="IPR047873">
    <property type="entry name" value="Ribosomal_uL16"/>
</dbReference>
<comment type="caution">
    <text evidence="5">The sequence shown here is derived from an EMBL/GenBank/DDBJ whole genome shotgun (WGS) entry which is preliminary data.</text>
</comment>
<dbReference type="InterPro" id="IPR001197">
    <property type="entry name" value="Ribosomal_uL16_euk_arch"/>
</dbReference>
<dbReference type="Gene3D" id="3.90.1170.10">
    <property type="entry name" value="Ribosomal protein L10e/L16"/>
    <property type="match status" value="1"/>
</dbReference>
<dbReference type="GO" id="GO:0005840">
    <property type="term" value="C:ribosome"/>
    <property type="evidence" value="ECO:0007669"/>
    <property type="project" value="UniProtKB-KW"/>
</dbReference>
<dbReference type="Pfam" id="PF00252">
    <property type="entry name" value="Ribosomal_L16"/>
    <property type="match status" value="1"/>
</dbReference>
<dbReference type="Proteomes" id="UP000226592">
    <property type="component" value="Unassembled WGS sequence"/>
</dbReference>
<dbReference type="GO" id="GO:0003735">
    <property type="term" value="F:structural constituent of ribosome"/>
    <property type="evidence" value="ECO:0007669"/>
    <property type="project" value="InterPro"/>
</dbReference>
<dbReference type="CDD" id="cd01433">
    <property type="entry name" value="Ribosomal_L16_L10e"/>
    <property type="match status" value="1"/>
</dbReference>
<dbReference type="InterPro" id="IPR036920">
    <property type="entry name" value="Ribosomal_uL16_sf"/>
</dbReference>
<dbReference type="InterPro" id="IPR016180">
    <property type="entry name" value="Ribosomal_uL16_dom"/>
</dbReference>
<evidence type="ECO:0000256" key="3">
    <source>
        <dbReference type="ARBA" id="ARBA00023274"/>
    </source>
</evidence>
<keyword evidence="3" id="KW-0687">Ribonucleoprotein</keyword>
<accession>A0A2D6M1B5</accession>
<proteinExistence type="inferred from homology"/>
<dbReference type="EMBL" id="NZBU01000009">
    <property type="protein sequence ID" value="MAG22218.1"/>
    <property type="molecule type" value="Genomic_DNA"/>
</dbReference>
<name>A0A2D6M1B5_9ARCH</name>
<dbReference type="GO" id="GO:1990904">
    <property type="term" value="C:ribonucleoprotein complex"/>
    <property type="evidence" value="ECO:0007669"/>
    <property type="project" value="UniProtKB-KW"/>
</dbReference>
<evidence type="ECO:0000313" key="6">
    <source>
        <dbReference type="Proteomes" id="UP000226592"/>
    </source>
</evidence>
<dbReference type="GO" id="GO:0006412">
    <property type="term" value="P:translation"/>
    <property type="evidence" value="ECO:0007669"/>
    <property type="project" value="InterPro"/>
</dbReference>
<organism evidence="5 6">
    <name type="scientific">Candidatus Iainarchaeum sp</name>
    <dbReference type="NCBI Taxonomy" id="3101447"/>
    <lineage>
        <taxon>Archaea</taxon>
        <taxon>Candidatus Iainarchaeota</taxon>
        <taxon>Candidatus Iainarchaeia</taxon>
        <taxon>Candidatus Iainarchaeales</taxon>
        <taxon>Candidatus Iainarchaeaceae</taxon>
        <taxon>Candidatus Iainarchaeum</taxon>
    </lineage>
</organism>
<evidence type="ECO:0000313" key="5">
    <source>
        <dbReference type="EMBL" id="MAG22218.1"/>
    </source>
</evidence>
<comment type="similarity">
    <text evidence="1">Belongs to the universal ribosomal protein uL16 family.</text>
</comment>
<evidence type="ECO:0000256" key="1">
    <source>
        <dbReference type="ARBA" id="ARBA00008931"/>
    </source>
</evidence>
<dbReference type="AlphaFoldDB" id="A0A2D6M1B5"/>
<evidence type="ECO:0000256" key="4">
    <source>
        <dbReference type="SAM" id="MobiDB-lite"/>
    </source>
</evidence>
<feature type="region of interest" description="Disordered" evidence="4">
    <location>
        <begin position="189"/>
        <end position="234"/>
    </location>
</feature>
<evidence type="ECO:0000256" key="2">
    <source>
        <dbReference type="ARBA" id="ARBA00022980"/>
    </source>
</evidence>
<gene>
    <name evidence="5" type="primary">rpl10e</name>
    <name evidence="5" type="ORF">CL943_02850</name>
</gene>
<sequence length="234" mass="26509">MGLRPGRCYRTKKDRAYSRTAVRVHRRNYIGAVPGLRTRQFNMGNPAKNFTHILDLVSNEHVQVRDNSIESARIAINRYLTNHVGKDGYFMKIRIYPFQILRENKQAQGAHADRIQTGMSKAFGKPIGRAARVRPGQKLISVLIDEANVTIAKEALLRAKSRLTCNISVKIGTDIESIGTKPKRVKEVKIEEKPKEEEKVEGKEGEEKATEEGKEEVTEDKGKKEEAKGEEKKK</sequence>